<feature type="compositionally biased region" description="Polar residues" evidence="1">
    <location>
        <begin position="474"/>
        <end position="484"/>
    </location>
</feature>
<dbReference type="OrthoDB" id="332293at2759"/>
<feature type="compositionally biased region" description="Polar residues" evidence="1">
    <location>
        <begin position="407"/>
        <end position="416"/>
    </location>
</feature>
<evidence type="ECO:0000313" key="3">
    <source>
        <dbReference type="Proteomes" id="UP000224006"/>
    </source>
</evidence>
<dbReference type="STRING" id="94643.A0A2A9MBM9"/>
<feature type="region of interest" description="Disordered" evidence="1">
    <location>
        <begin position="350"/>
        <end position="441"/>
    </location>
</feature>
<feature type="compositionally biased region" description="Low complexity" evidence="1">
    <location>
        <begin position="997"/>
        <end position="1007"/>
    </location>
</feature>
<dbReference type="GeneID" id="40306474"/>
<feature type="compositionally biased region" description="Low complexity" evidence="1">
    <location>
        <begin position="417"/>
        <end position="435"/>
    </location>
</feature>
<dbReference type="KEGG" id="bbes:BESB_014120"/>
<dbReference type="RefSeq" id="XP_029216809.1">
    <property type="nucleotide sequence ID" value="XM_029360142.1"/>
</dbReference>
<proteinExistence type="predicted"/>
<feature type="region of interest" description="Disordered" evidence="1">
    <location>
        <begin position="1038"/>
        <end position="1057"/>
    </location>
</feature>
<feature type="compositionally biased region" description="Basic and acidic residues" evidence="1">
    <location>
        <begin position="916"/>
        <end position="941"/>
    </location>
</feature>
<feature type="region of interest" description="Disordered" evidence="1">
    <location>
        <begin position="916"/>
        <end position="979"/>
    </location>
</feature>
<feature type="region of interest" description="Disordered" evidence="1">
    <location>
        <begin position="544"/>
        <end position="583"/>
    </location>
</feature>
<dbReference type="EMBL" id="NWUJ01000010">
    <property type="protein sequence ID" value="PFH32800.1"/>
    <property type="molecule type" value="Genomic_DNA"/>
</dbReference>
<dbReference type="VEuPathDB" id="ToxoDB:BESB_014120"/>
<feature type="compositionally biased region" description="Basic and acidic residues" evidence="1">
    <location>
        <begin position="354"/>
        <end position="378"/>
    </location>
</feature>
<feature type="compositionally biased region" description="Polar residues" evidence="1">
    <location>
        <begin position="547"/>
        <end position="574"/>
    </location>
</feature>
<evidence type="ECO:0000256" key="1">
    <source>
        <dbReference type="SAM" id="MobiDB-lite"/>
    </source>
</evidence>
<reference evidence="2 3" key="1">
    <citation type="submission" date="2017-09" db="EMBL/GenBank/DDBJ databases">
        <title>Genome sequencing of Besnoitia besnoiti strain Bb-Ger1.</title>
        <authorList>
            <person name="Schares G."/>
            <person name="Venepally P."/>
            <person name="Lorenzi H.A."/>
        </authorList>
    </citation>
    <scope>NUCLEOTIDE SEQUENCE [LARGE SCALE GENOMIC DNA]</scope>
    <source>
        <strain evidence="2 3">Bb-Ger1</strain>
    </source>
</reference>
<protein>
    <submittedName>
        <fullName evidence="2">Uncharacterized protein</fullName>
    </submittedName>
</protein>
<feature type="region of interest" description="Disordered" evidence="1">
    <location>
        <begin position="997"/>
        <end position="1023"/>
    </location>
</feature>
<evidence type="ECO:0000313" key="2">
    <source>
        <dbReference type="EMBL" id="PFH32800.1"/>
    </source>
</evidence>
<comment type="caution">
    <text evidence="2">The sequence shown here is derived from an EMBL/GenBank/DDBJ whole genome shotgun (WGS) entry which is preliminary data.</text>
</comment>
<dbReference type="AlphaFoldDB" id="A0A2A9MBM9"/>
<feature type="compositionally biased region" description="Basic and acidic residues" evidence="1">
    <location>
        <begin position="948"/>
        <end position="969"/>
    </location>
</feature>
<keyword evidence="3" id="KW-1185">Reference proteome</keyword>
<gene>
    <name evidence="2" type="ORF">BESB_014120</name>
</gene>
<accession>A0A2A9MBM9</accession>
<sequence length="1168" mass="124038">MAQSEISLFAAQFDELCGRSVTPRAEWSRHAAGSSTQSPPPFRGRQAWDAHRARWRDCEGRSTEGRRGLAQDFARPAVTPACEAALISCNSFNSYRLATVIPPEPGRGTWAEGDDVASVDHLPFPIRRIASKDAAASRTLLRELRSDAGFQGVAARCFSERPLLSTAELLGMLNMTSCGGLASVDVGEGTHDTCGEVPCLAETKSAAASPRRKLAARQPVRFARGRGDALLGDERTAGCASGSGELLPGVEMEYPFSTRTPLSSALATSIIHEAALAAAEEEAAAIRATRNQLGGVIFRQAVAAAKAEEGQCHLRQLVTQLGEQQAAIGQELEEIRNLQESLARQQAELLSQQKRTDDADGRQLHAEMQSDRERRGEALDEAQVHQPGAETLRAATPHQPPSGREPSPSTGPNGVISTPRPGTTAWTTRPTSTAGELSLTDNRLAVPAVCQPPEAPPTSPPEADARRAHAFLETGTTLPQAESTANISPRSARPPASPAANRATALTTWSAAEKAPVAPQTSPLPTVLLKSCTPVSELRAPRALAPSHQQIWRASSASRGSSLQTTSRLRQASSPAPACVSGSKQAATSSLASSPLRWCGTACCGAASSTPSTPRRPRDHTVPVFRRAAPVQQSHADAAPLGPAVRAHDRNSTGYTWALPVGVTAPQYSYVLPHPSRAGFSPVRGRTAVPAANRTSFPSSPAGFAGASGSNSVTGATAVLRGRSFSSAGGSVHACPVRYASPHTSETARYVSYAPVLRLAQPSVLVSQPAAPSLSTGRAWRVSASAANPDAASACSASAPWSPPLQPPRADTWSVHTPGAAAGLAPGHSLRIRGAQPRWLVVDDTQKSVSPHPPRHPRTSRARSTEGWVKFETPKEDVWEQEEPAHVSLEVLQLRQQRQQLKQQRQALLQQHLEREEVERDRLKREDEEGRVLPKRQEERPHRRRDKQPREEAGRETQERTRDQAKETEFPSVKSSPETTATGVQVALPLLASGAGASGALPGSSPGRSHTVPGAPGRRASLQVTSPCCQWTVQHRAFDEDSPTTQQASRSDHSYELGTQSDVASATAAAAAAAREAAQAAARRAADGVQEAAAAVLEPLQPMQKRLAQLFRGRGQPQETVRHYALPGTSSRVTYWYPAGVQAGVPPGRMPFVAYGVPAVPAGTDAKA</sequence>
<feature type="compositionally biased region" description="Low complexity" evidence="1">
    <location>
        <begin position="485"/>
        <end position="503"/>
    </location>
</feature>
<name>A0A2A9MBM9_BESBE</name>
<organism evidence="2 3">
    <name type="scientific">Besnoitia besnoiti</name>
    <name type="common">Apicomplexan protozoan</name>
    <dbReference type="NCBI Taxonomy" id="94643"/>
    <lineage>
        <taxon>Eukaryota</taxon>
        <taxon>Sar</taxon>
        <taxon>Alveolata</taxon>
        <taxon>Apicomplexa</taxon>
        <taxon>Conoidasida</taxon>
        <taxon>Coccidia</taxon>
        <taxon>Eucoccidiorida</taxon>
        <taxon>Eimeriorina</taxon>
        <taxon>Sarcocystidae</taxon>
        <taxon>Besnoitia</taxon>
    </lineage>
</organism>
<feature type="region of interest" description="Disordered" evidence="1">
    <location>
        <begin position="474"/>
        <end position="505"/>
    </location>
</feature>
<feature type="region of interest" description="Disordered" evidence="1">
    <location>
        <begin position="845"/>
        <end position="869"/>
    </location>
</feature>
<dbReference type="Proteomes" id="UP000224006">
    <property type="component" value="Chromosome IX"/>
</dbReference>